<reference evidence="1 2" key="1">
    <citation type="submission" date="2023-09" db="EMBL/GenBank/DDBJ databases">
        <authorList>
            <person name="Wang M."/>
        </authorList>
    </citation>
    <scope>NUCLEOTIDE SEQUENCE [LARGE SCALE GENOMIC DNA]</scope>
    <source>
        <strain evidence="1">GT-2023</strain>
        <tissue evidence="1">Liver</tissue>
    </source>
</reference>
<name>A0ABR3NFI9_9TELE</name>
<proteinExistence type="predicted"/>
<feature type="non-terminal residue" evidence="1">
    <location>
        <position position="69"/>
    </location>
</feature>
<evidence type="ECO:0000313" key="2">
    <source>
        <dbReference type="Proteomes" id="UP001558613"/>
    </source>
</evidence>
<sequence>MRETRRTRGYDARTQTVIHKESCKASQCVIFTQRRGEICWGTRDGEMGCNLCTLQKREEHYKLLYEIAQ</sequence>
<dbReference type="Proteomes" id="UP001558613">
    <property type="component" value="Unassembled WGS sequence"/>
</dbReference>
<accession>A0ABR3NFI9</accession>
<gene>
    <name evidence="1" type="ORF">QQF64_035353</name>
</gene>
<evidence type="ECO:0000313" key="1">
    <source>
        <dbReference type="EMBL" id="KAL1275730.1"/>
    </source>
</evidence>
<dbReference type="EMBL" id="JAYMGO010000004">
    <property type="protein sequence ID" value="KAL1275730.1"/>
    <property type="molecule type" value="Genomic_DNA"/>
</dbReference>
<keyword evidence="2" id="KW-1185">Reference proteome</keyword>
<protein>
    <submittedName>
        <fullName evidence="1">Uncharacterized protein</fullName>
    </submittedName>
</protein>
<comment type="caution">
    <text evidence="1">The sequence shown here is derived from an EMBL/GenBank/DDBJ whole genome shotgun (WGS) entry which is preliminary data.</text>
</comment>
<organism evidence="1 2">
    <name type="scientific">Cirrhinus molitorella</name>
    <name type="common">mud carp</name>
    <dbReference type="NCBI Taxonomy" id="172907"/>
    <lineage>
        <taxon>Eukaryota</taxon>
        <taxon>Metazoa</taxon>
        <taxon>Chordata</taxon>
        <taxon>Craniata</taxon>
        <taxon>Vertebrata</taxon>
        <taxon>Euteleostomi</taxon>
        <taxon>Actinopterygii</taxon>
        <taxon>Neopterygii</taxon>
        <taxon>Teleostei</taxon>
        <taxon>Ostariophysi</taxon>
        <taxon>Cypriniformes</taxon>
        <taxon>Cyprinidae</taxon>
        <taxon>Labeoninae</taxon>
        <taxon>Labeonini</taxon>
        <taxon>Cirrhinus</taxon>
    </lineage>
</organism>